<feature type="compositionally biased region" description="Acidic residues" evidence="8">
    <location>
        <begin position="1761"/>
        <end position="1771"/>
    </location>
</feature>
<accession>A0A024U970</accession>
<dbReference type="InterPro" id="IPR018200">
    <property type="entry name" value="USP_CS"/>
</dbReference>
<dbReference type="GO" id="GO:0004843">
    <property type="term" value="F:cysteine-type deubiquitinase activity"/>
    <property type="evidence" value="ECO:0007669"/>
    <property type="project" value="UniProtKB-EC"/>
</dbReference>
<evidence type="ECO:0000259" key="9">
    <source>
        <dbReference type="PROSITE" id="PS50235"/>
    </source>
</evidence>
<dbReference type="InterPro" id="IPR016024">
    <property type="entry name" value="ARM-type_fold"/>
</dbReference>
<dbReference type="GO" id="GO:0005634">
    <property type="term" value="C:nucleus"/>
    <property type="evidence" value="ECO:0007669"/>
    <property type="project" value="TreeGrafter"/>
</dbReference>
<dbReference type="eggNOG" id="KOG1866">
    <property type="taxonomic scope" value="Eukaryota"/>
</dbReference>
<evidence type="ECO:0000256" key="3">
    <source>
        <dbReference type="ARBA" id="ARBA00012759"/>
    </source>
</evidence>
<reference evidence="10" key="1">
    <citation type="submission" date="2013-12" db="EMBL/GenBank/DDBJ databases">
        <title>The Genome Sequence of Aphanomyces invadans NJM9701.</title>
        <authorList>
            <consortium name="The Broad Institute Genomics Platform"/>
            <person name="Russ C."/>
            <person name="Tyler B."/>
            <person name="van West P."/>
            <person name="Dieguez-Uribeondo J."/>
            <person name="Young S.K."/>
            <person name="Zeng Q."/>
            <person name="Gargeya S."/>
            <person name="Fitzgerald M."/>
            <person name="Abouelleil A."/>
            <person name="Alvarado L."/>
            <person name="Chapman S.B."/>
            <person name="Gainer-Dewar J."/>
            <person name="Goldberg J."/>
            <person name="Griggs A."/>
            <person name="Gujja S."/>
            <person name="Hansen M."/>
            <person name="Howarth C."/>
            <person name="Imamovic A."/>
            <person name="Ireland A."/>
            <person name="Larimer J."/>
            <person name="McCowan C."/>
            <person name="Murphy C."/>
            <person name="Pearson M."/>
            <person name="Poon T.W."/>
            <person name="Priest M."/>
            <person name="Roberts A."/>
            <person name="Saif S."/>
            <person name="Shea T."/>
            <person name="Sykes S."/>
            <person name="Wortman J."/>
            <person name="Nusbaum C."/>
            <person name="Birren B."/>
        </authorList>
    </citation>
    <scope>NUCLEOTIDE SEQUENCE [LARGE SCALE GENOMIC DNA]</scope>
    <source>
        <strain evidence="10">NJM9701</strain>
    </source>
</reference>
<evidence type="ECO:0000256" key="6">
    <source>
        <dbReference type="ARBA" id="ARBA00022801"/>
    </source>
</evidence>
<dbReference type="Gene3D" id="3.90.70.10">
    <property type="entry name" value="Cysteine proteinases"/>
    <property type="match status" value="1"/>
</dbReference>
<keyword evidence="7" id="KW-0788">Thiol protease</keyword>
<keyword evidence="4" id="KW-0645">Protease</keyword>
<comment type="catalytic activity">
    <reaction evidence="1">
        <text>Thiol-dependent hydrolysis of ester, thioester, amide, peptide and isopeptide bonds formed by the C-terminal Gly of ubiquitin (a 76-residue protein attached to proteins as an intracellular targeting signal).</text>
        <dbReference type="EC" id="3.4.19.12"/>
    </reaction>
</comment>
<dbReference type="PROSITE" id="PS50235">
    <property type="entry name" value="USP_3"/>
    <property type="match status" value="1"/>
</dbReference>
<dbReference type="InterPro" id="IPR056850">
    <property type="entry name" value="ARM_UBP34_24_USP9X_Y"/>
</dbReference>
<keyword evidence="5" id="KW-0833">Ubl conjugation pathway</keyword>
<feature type="region of interest" description="Disordered" evidence="8">
    <location>
        <begin position="1"/>
        <end position="50"/>
    </location>
</feature>
<dbReference type="EMBL" id="KI913960">
    <property type="protein sequence ID" value="ETW02825.1"/>
    <property type="molecule type" value="Genomic_DNA"/>
</dbReference>
<dbReference type="EC" id="3.4.19.12" evidence="3"/>
<evidence type="ECO:0000256" key="2">
    <source>
        <dbReference type="ARBA" id="ARBA00009085"/>
    </source>
</evidence>
<feature type="region of interest" description="Disordered" evidence="8">
    <location>
        <begin position="1756"/>
        <end position="1780"/>
    </location>
</feature>
<dbReference type="EMBL" id="KI913960">
    <property type="protein sequence ID" value="ETW02824.1"/>
    <property type="molecule type" value="Genomic_DNA"/>
</dbReference>
<feature type="domain" description="USP" evidence="9">
    <location>
        <begin position="1440"/>
        <end position="1873"/>
    </location>
</feature>
<dbReference type="GO" id="GO:0006508">
    <property type="term" value="P:proteolysis"/>
    <property type="evidence" value="ECO:0007669"/>
    <property type="project" value="UniProtKB-KW"/>
</dbReference>
<dbReference type="GO" id="GO:0005829">
    <property type="term" value="C:cytosol"/>
    <property type="evidence" value="ECO:0007669"/>
    <property type="project" value="TreeGrafter"/>
</dbReference>
<dbReference type="PROSITE" id="PS00973">
    <property type="entry name" value="USP_2"/>
    <property type="match status" value="1"/>
</dbReference>
<name>A0A024U970_9STRA</name>
<dbReference type="SUPFAM" id="SSF48371">
    <property type="entry name" value="ARM repeat"/>
    <property type="match status" value="1"/>
</dbReference>
<dbReference type="GeneID" id="20082357"/>
<dbReference type="VEuPathDB" id="FungiDB:H310_05307"/>
<proteinExistence type="inferred from homology"/>
<dbReference type="InterPro" id="IPR028889">
    <property type="entry name" value="USP"/>
</dbReference>
<dbReference type="InterPro" id="IPR050164">
    <property type="entry name" value="Peptidase_C19"/>
</dbReference>
<comment type="similarity">
    <text evidence="2">Belongs to the peptidase C19 family.</text>
</comment>
<dbReference type="InterPro" id="IPR038765">
    <property type="entry name" value="Papain-like_cys_pep_sf"/>
</dbReference>
<sequence length="2620" mass="292329">MEPDTSSDSSSVSSNVPKSSSTTQLNESDKRRRLLQDPSTSHMDAATGLPLNPQQSQLLRIVYEDLRKQATVGWHNAVNSFEIAHAHLHEPETQEFLQLCFAQVVNIMLDQMTSKMAVNEKNCVIRTLTKGTVLCLAQIQNPQSPPSCRLTYLSHMALILNKQKHFYKEFRGSSVSHHMMGQYWNKSPSGCPEVRMQCLALFNEGHGFSMLTQTLEQYVVDADKGVAFLQTVPMDDLKLLLQGLYDVRGQVDPMCIHRLLQAVLSLLLVLPAAELKKEPTDSIGHMLHLIQRFIELEKTKDDALALQDAVLDVIGRFIESTSLPQRLFGFEQLGSVVQLARRSTPLPVSYQVTGAGSDIVNGVYKLVIPATPSSTLPVPGTYIKQEINAVSSHRHHPSPVTPHPMTLFCCTMKNGSKMWFLSEADQAQPGTDQDIDYYHHPSAGDEIIPPLSHWVPTGQGIGPSPLLIPIRAAECIPADPTRLDQRVLAFVEEKKLLNEIFGDRMHREIVVRSASLLRFLAEAGQLTDDRLQHIWTSATGKEESLVTEIHTLVVTSMLVYLNDAQVASFLSFLLSQPASALSDVALFVDKLAATYRTVLHRVNTTVTVMCLRLIWRIQNSSDPQAKDACSTSEVVELFQTGLQSPSGEKERWLFVKECIDVLRVSAQTIGAQLSAEQEVATTRSLELLKVLFESSSDGSASGGIVDKVNSTYGLVQLLFDELAAFVQRQTIESALRHRLDLIHYIYGKSHALEMTQAQVRSLWTVLSKQGGSVYRDLCWLFLAESSVFAQDNVAPFNVAVCEYIFNDLICNPKETDFSALSESGFACFLMYFIGINAHHHYLIRSTTNNSIRRILSFEALIGLDALWEMAIYGLPNVSKSAIVELLNVYVQVDSTLADKATQHFLQHVFDVLKRSSSDVHVVQHCMHLLTGYMNQSPISAAVLHGKRSRGAPLTLECVVQRMPSSMLEKIPPFTLHVSSNNTLGSVRQLVEAQLRHPLTQTKLLVQGAPLIGDGKTLSEFPQFMQDSKPSVEVTIVLFQTYVTKDFTGADSASAGQPHHLGTLLSQCESYFDVLFGLLDRYQEKQDTETHAIVLDVIANLPTQTNLLDLVSQPLERSESLQKWLTYNTSYHKAVYVLEIIDGCLMPVHGQASPAYVASFIKYGLDQVVHFLFENRVNEHGMAVAIRLVKFCVLDASSSSSKSVHMSAGQVASLMTQLSALVLRTALSPRIVIDALQIMQAISVHMPFQLPDPWPMQSTLLHPEEQIRVQWFATLQTQPNVMQLITPALQALQHSLPIDSDRGTQLFALLKFLVPQMNPDHVEELEAALVGLFQPAMSNSVLLGSLTILQTMCVQPTLSARARQQILNVAYDKCLFASGTKCLCATPETRKAAYAVVAQLASIHATELHAKLSSLIETTKSTNASWGQEVNVIARGPDDHVGLKNQGCSCYMNSFLQQMFMYPPIRQGLLAAEIPLDRFPEIPESELNLQQLVQTNPTSLIGRRIMNEANNGRSFEAVITGYDPQTKFHLIKYDEGSTDVRLKLWGKEAMSRVTLLPPALQGDDATVEVLRQVQRTFWYLKESEMRYYNPKALVEACKCLNLEFSVYQQNDASEFCDKLLDRLEIGLGKTPQGAACLQSHLGGKLISQKLPKGCGHRFEREEAFIRLELQIRGKESIEESLSAFVEGELMDGDNKVECELCGEKKAAIRRTCFGALPQLLVLHLKRFDLDYATFETVKLNNRCSFPLELNMKPYTKHGLEEKSDDDNDDDNETKDVNMAEHADKDDAEYTYHLRGVLVHAGVAQGGHYYSFIKDQAVGKWFKYDDEDVTLFDPANIEAECFGGMQKRTSSWNGVSNTMEMEVFSNALMLFYEKVSVVPPPSLAFPPVVNAAINTNPIAQQVWAANDLFLRHSYVFDTAFDEFIKQIVTARSTDFKWLQLGMQFVLAIVLRYRDKKGFGRWLSLFHDGFVTCPEFATWLLQAPDLSMFFTECPDPNARQTVARLLSRAATAVAAFPNHDTALTQLSTRIADWCVPPLVDEYFTLVHNIATLSPVIRERLQRYQMVSRLIHVLLGARSYPRLVQAYGPAGETPLECQALFDAIGALLGLTRNSPEPLLAEQTRPTAQNPFPKIILSVRARSAFALLFEEYSVDGIMGVKELQKYFRVCGTTVATAKLTAKKIKAILAKWPRLDLDAWLEYYTELAATTSKQVLSDLKAHGFRENLQRPPAVQALEPAALLLQHLPPLCREAIVHEVFIEVALEEDAEAVAELLVRVSLGNAATSTLVIKSVLAALYHAELGWKGQPIVDAAVLILTQLLTFDEANAASLIELTIVQTTYSLLVAATDRVKVYSQYGTAPALFIYRYITILMDLHKVPSVGRWLQARVTDWVWTYEWLRVESLKPSLGGRVAVLYRDPGKLETLMALGELLHVPFTPDEKSYTVSDAGFAPVNGVYSMQQHQRHDGCPVFCMTSPINHVEYTLFRCEMPSKTHRWYISHADNRQTLGTMTDVDYYYCLCTVHDDTPPEDGWKVWSKNPDAVGPTPHITLHSCSVTADDLDVTGHGTHHLGGGTKFVVPEVDMDEEDQTVEYEDSEEEIRVSNERFQAVHLESPSEGSITGGGRL</sequence>
<organism evidence="10">
    <name type="scientific">Aphanomyces invadans</name>
    <dbReference type="NCBI Taxonomy" id="157072"/>
    <lineage>
        <taxon>Eukaryota</taxon>
        <taxon>Sar</taxon>
        <taxon>Stramenopiles</taxon>
        <taxon>Oomycota</taxon>
        <taxon>Saprolegniomycetes</taxon>
        <taxon>Saprolegniales</taxon>
        <taxon>Verrucalvaceae</taxon>
        <taxon>Aphanomyces</taxon>
    </lineage>
</organism>
<dbReference type="SUPFAM" id="SSF54001">
    <property type="entry name" value="Cysteine proteinases"/>
    <property type="match status" value="1"/>
</dbReference>
<dbReference type="PANTHER" id="PTHR24006">
    <property type="entry name" value="UBIQUITIN CARBOXYL-TERMINAL HYDROLASE"/>
    <property type="match status" value="1"/>
</dbReference>
<dbReference type="STRING" id="157072.A0A024U970"/>
<protein>
    <recommendedName>
        <fullName evidence="3">ubiquitinyl hydrolase 1</fullName>
        <ecNumber evidence="3">3.4.19.12</ecNumber>
    </recommendedName>
</protein>
<evidence type="ECO:0000256" key="7">
    <source>
        <dbReference type="ARBA" id="ARBA00022807"/>
    </source>
</evidence>
<dbReference type="OrthoDB" id="289038at2759"/>
<dbReference type="FunFam" id="3.90.70.10:FF:000022">
    <property type="entry name" value="Ubiquitin carboxyl-terminal hydrolase 24"/>
    <property type="match status" value="1"/>
</dbReference>
<evidence type="ECO:0000256" key="1">
    <source>
        <dbReference type="ARBA" id="ARBA00000707"/>
    </source>
</evidence>
<dbReference type="InterPro" id="IPR001394">
    <property type="entry name" value="Peptidase_C19_UCH"/>
</dbReference>
<evidence type="ECO:0000256" key="5">
    <source>
        <dbReference type="ARBA" id="ARBA00022786"/>
    </source>
</evidence>
<feature type="compositionally biased region" description="Low complexity" evidence="8">
    <location>
        <begin position="1"/>
        <end position="22"/>
    </location>
</feature>
<dbReference type="Pfam" id="PF25010">
    <property type="entry name" value="ARM_UBP24_USP9X-Y"/>
    <property type="match status" value="1"/>
</dbReference>
<evidence type="ECO:0000313" key="10">
    <source>
        <dbReference type="EMBL" id="ETW02824.1"/>
    </source>
</evidence>
<dbReference type="PANTHER" id="PTHR24006:SF827">
    <property type="entry name" value="UBIQUITIN CARBOXYL-TERMINAL HYDROLASE 34"/>
    <property type="match status" value="1"/>
</dbReference>
<dbReference type="RefSeq" id="XP_008868209.1">
    <property type="nucleotide sequence ID" value="XM_008869987.1"/>
</dbReference>
<dbReference type="GO" id="GO:0016579">
    <property type="term" value="P:protein deubiquitination"/>
    <property type="evidence" value="ECO:0007669"/>
    <property type="project" value="InterPro"/>
</dbReference>
<dbReference type="RefSeq" id="XP_008868208.1">
    <property type="nucleotide sequence ID" value="XM_008869986.1"/>
</dbReference>
<dbReference type="Pfam" id="PF00443">
    <property type="entry name" value="UCH"/>
    <property type="match status" value="1"/>
</dbReference>
<keyword evidence="6" id="KW-0378">Hydrolase</keyword>
<evidence type="ECO:0000256" key="8">
    <source>
        <dbReference type="SAM" id="MobiDB-lite"/>
    </source>
</evidence>
<evidence type="ECO:0000256" key="4">
    <source>
        <dbReference type="ARBA" id="ARBA00022670"/>
    </source>
</evidence>
<gene>
    <name evidence="10" type="ORF">H310_05307</name>
</gene>